<keyword evidence="4" id="KW-1185">Reference proteome</keyword>
<dbReference type="InterPro" id="IPR027417">
    <property type="entry name" value="P-loop_NTPase"/>
</dbReference>
<evidence type="ECO:0000259" key="2">
    <source>
        <dbReference type="Pfam" id="PF16261"/>
    </source>
</evidence>
<protein>
    <submittedName>
        <fullName evidence="3">Uncharacterized protein (TIGR03032 family)</fullName>
    </submittedName>
</protein>
<dbReference type="NCBIfam" id="TIGR03032">
    <property type="entry name" value="TIGR03032 family protein"/>
    <property type="match status" value="1"/>
</dbReference>
<dbReference type="AlphaFoldDB" id="A0A7Y9H0X0"/>
<dbReference type="SUPFAM" id="SSF63825">
    <property type="entry name" value="YWTD domain"/>
    <property type="match status" value="1"/>
</dbReference>
<reference evidence="3 4" key="2">
    <citation type="submission" date="2020-08" db="EMBL/GenBank/DDBJ databases">
        <title>The Agave Microbiome: Exploring the role of microbial communities in plant adaptations to desert environments.</title>
        <authorList>
            <person name="Partida-Martinez L.P."/>
        </authorList>
    </citation>
    <scope>NUCLEOTIDE SEQUENCE [LARGE SCALE GENOMIC DNA]</scope>
    <source>
        <strain evidence="3 4">AT2.17</strain>
    </source>
</reference>
<dbReference type="SUPFAM" id="SSF52540">
    <property type="entry name" value="P-loop containing nucleoside triphosphate hydrolases"/>
    <property type="match status" value="1"/>
</dbReference>
<accession>A0A7Y9H0X0</accession>
<dbReference type="InterPro" id="IPR017481">
    <property type="entry name" value="CHP03032"/>
</dbReference>
<dbReference type="Gene3D" id="3.40.50.300">
    <property type="entry name" value="P-loop containing nucleotide triphosphate hydrolases"/>
    <property type="match status" value="1"/>
</dbReference>
<gene>
    <name evidence="3" type="ORF">F4692_000153</name>
</gene>
<feature type="domain" description="Conserved hypothetical protein CHP03032" evidence="2">
    <location>
        <begin position="238"/>
        <end position="547"/>
    </location>
</feature>
<dbReference type="RefSeq" id="WP_257029416.1">
    <property type="nucleotide sequence ID" value="NZ_JACCBW010000001.1"/>
</dbReference>
<proteinExistence type="predicted"/>
<feature type="region of interest" description="Disordered" evidence="1">
    <location>
        <begin position="215"/>
        <end position="237"/>
    </location>
</feature>
<evidence type="ECO:0000313" key="3">
    <source>
        <dbReference type="EMBL" id="NYE35049.1"/>
    </source>
</evidence>
<reference evidence="3 4" key="1">
    <citation type="submission" date="2020-07" db="EMBL/GenBank/DDBJ databases">
        <authorList>
            <person name="Partida-Martinez L."/>
            <person name="Huntemann M."/>
            <person name="Clum A."/>
            <person name="Wang J."/>
            <person name="Palaniappan K."/>
            <person name="Ritter S."/>
            <person name="Chen I.-M."/>
            <person name="Stamatis D."/>
            <person name="Reddy T."/>
            <person name="O'Malley R."/>
            <person name="Daum C."/>
            <person name="Shapiro N."/>
            <person name="Ivanova N."/>
            <person name="Kyrpides N."/>
            <person name="Woyke T."/>
        </authorList>
    </citation>
    <scope>NUCLEOTIDE SEQUENCE [LARGE SCALE GENOMIC DNA]</scope>
    <source>
        <strain evidence="3 4">AT2.17</strain>
    </source>
</reference>
<name>A0A7Y9H0X0_9ACTN</name>
<organism evidence="3 4">
    <name type="scientific">Nocardioides cavernae</name>
    <dbReference type="NCBI Taxonomy" id="1921566"/>
    <lineage>
        <taxon>Bacteria</taxon>
        <taxon>Bacillati</taxon>
        <taxon>Actinomycetota</taxon>
        <taxon>Actinomycetes</taxon>
        <taxon>Propionibacteriales</taxon>
        <taxon>Nocardioidaceae</taxon>
        <taxon>Nocardioides</taxon>
    </lineage>
</organism>
<comment type="caution">
    <text evidence="3">The sequence shown here is derived from an EMBL/GenBank/DDBJ whole genome shotgun (WGS) entry which is preliminary data.</text>
</comment>
<dbReference type="Pfam" id="PF16261">
    <property type="entry name" value="DUF4915"/>
    <property type="match status" value="1"/>
</dbReference>
<evidence type="ECO:0000256" key="1">
    <source>
        <dbReference type="SAM" id="MobiDB-lite"/>
    </source>
</evidence>
<feature type="compositionally biased region" description="Polar residues" evidence="1">
    <location>
        <begin position="215"/>
        <end position="230"/>
    </location>
</feature>
<evidence type="ECO:0000313" key="4">
    <source>
        <dbReference type="Proteomes" id="UP000549911"/>
    </source>
</evidence>
<dbReference type="EMBL" id="JACCBW010000001">
    <property type="protein sequence ID" value="NYE35049.1"/>
    <property type="molecule type" value="Genomic_DNA"/>
</dbReference>
<sequence length="565" mass="59670">MPTPPDALHRPIIVAGVPGASLESMRASLLTAPGAWDATDVHPRDHDALLARQAELLDDPTSALRRGDAGPRAVIADGAAVDLAALPPDALLVLLHEEPERLAREAADTDTDPAAVLAAWERTTATALEVIAQLPEGRARVVDASDLIAEPEDAAQRLFEFLGLGWHVASSAPWRELAAARSATAPDAAPGAAAGEPDERVAALDGLAAQARALSQPTAPSLAPTSQPGSLTAHDDGLGELLQSMGSSLMVSTYQSDRVLLLRHDQGRLGVHLRAFDRPMGIALHPSGFALGVRSEVLDYRNFAALAPTLEPAGSHDACFLPRNSHVTGDIAVHDLAFGSDGLWVVATQFSCLATLDTDHSFVPQWRPPFISALAPEDRCHLNGVALVDGVPRYVTALGVSDEAGGWRADKASGGVVMEVPSGQVVVEGLSMPHSPRWHDGRLWVLESGRGRLLTCDPATGETTTVAEVPGFTRGLSFHGGIAFVATSQVRETATFGGLPISRLPRRECGVWAIDTTTGRVLASVRFEDRIQEIFDVAVLPGVRFPDVAEPGSELVRTSWFVPGP</sequence>
<dbReference type="Proteomes" id="UP000549911">
    <property type="component" value="Unassembled WGS sequence"/>
</dbReference>